<dbReference type="Gene3D" id="3.40.50.880">
    <property type="match status" value="1"/>
</dbReference>
<dbReference type="SUPFAM" id="SSF52317">
    <property type="entry name" value="Class I glutamine amidotransferase-like"/>
    <property type="match status" value="1"/>
</dbReference>
<proteinExistence type="predicted"/>
<comment type="caution">
    <text evidence="2">The sequence shown here is derived from an EMBL/GenBank/DDBJ whole genome shotgun (WGS) entry which is preliminary data.</text>
</comment>
<dbReference type="PANTHER" id="PTHR40469">
    <property type="entry name" value="SECRETED GLYCOSYL HYDROLASE"/>
    <property type="match status" value="1"/>
</dbReference>
<sequence length="293" mass="32388">MLFKCLKILVLVASIMALIALAVIWQVGAWNLIFPSAHHDTVAPKLPPSLASPGILLFTKTNGFRHRDGISSGVAFLESTAQDRGWGLFHTENGAVFNEGDLRRFQVVVFLNASGDMLSAEQEAAFEAWLLDGGGWLGVHSAGDSSHEGWQWYRDNLIGADFTAHIMGPQFQTATVLTENHGHPVVKDMPDTWQHEEEWYSWEKSPRPEGFTILATIDEASYQPIEKFMGNERDLSMGDHPVVWSNCVGKGRSVYLTMGHQAEAFERPNVQRLIVNSVLWLSNAAGGACLTPD</sequence>
<organism evidence="2 3">
    <name type="scientific">Candidatus Marimicrobium litorale</name>
    <dbReference type="NCBI Taxonomy" id="2518991"/>
    <lineage>
        <taxon>Bacteria</taxon>
        <taxon>Pseudomonadati</taxon>
        <taxon>Pseudomonadota</taxon>
        <taxon>Gammaproteobacteria</taxon>
        <taxon>Cellvibrionales</taxon>
        <taxon>Halieaceae</taxon>
        <taxon>Marimicrobium</taxon>
    </lineage>
</organism>
<gene>
    <name evidence="2" type="ORF">EYC82_00750</name>
</gene>
<keyword evidence="3" id="KW-1185">Reference proteome</keyword>
<name>A0ABT3T0U7_9GAMM</name>
<dbReference type="RefSeq" id="WP_279247639.1">
    <property type="nucleotide sequence ID" value="NZ_SHNO01000001.1"/>
</dbReference>
<evidence type="ECO:0000313" key="2">
    <source>
        <dbReference type="EMBL" id="MCX2975881.1"/>
    </source>
</evidence>
<dbReference type="EMBL" id="SHNO01000001">
    <property type="protein sequence ID" value="MCX2975881.1"/>
    <property type="molecule type" value="Genomic_DNA"/>
</dbReference>
<dbReference type="Pfam" id="PF06283">
    <property type="entry name" value="ThuA"/>
    <property type="match status" value="1"/>
</dbReference>
<dbReference type="PANTHER" id="PTHR40469:SF2">
    <property type="entry name" value="GALACTOSE-BINDING DOMAIN-LIKE SUPERFAMILY PROTEIN"/>
    <property type="match status" value="1"/>
</dbReference>
<dbReference type="InterPro" id="IPR029062">
    <property type="entry name" value="Class_I_gatase-like"/>
</dbReference>
<dbReference type="InterPro" id="IPR029010">
    <property type="entry name" value="ThuA-like"/>
</dbReference>
<evidence type="ECO:0000313" key="3">
    <source>
        <dbReference type="Proteomes" id="UP001143304"/>
    </source>
</evidence>
<protein>
    <submittedName>
        <fullName evidence="2">ThuA domain-containing protein</fullName>
    </submittedName>
</protein>
<feature type="domain" description="ThuA-like" evidence="1">
    <location>
        <begin position="55"/>
        <end position="280"/>
    </location>
</feature>
<evidence type="ECO:0000259" key="1">
    <source>
        <dbReference type="Pfam" id="PF06283"/>
    </source>
</evidence>
<accession>A0ABT3T0U7</accession>
<dbReference type="Proteomes" id="UP001143304">
    <property type="component" value="Unassembled WGS sequence"/>
</dbReference>
<reference evidence="2" key="1">
    <citation type="submission" date="2019-02" db="EMBL/GenBank/DDBJ databases">
        <authorList>
            <person name="Li S.-H."/>
        </authorList>
    </citation>
    <scope>NUCLEOTIDE SEQUENCE</scope>
    <source>
        <strain evidence="2">IMCC11814</strain>
    </source>
</reference>